<protein>
    <submittedName>
        <fullName evidence="2">VOC family protein</fullName>
    </submittedName>
</protein>
<dbReference type="RefSeq" id="WP_206586023.1">
    <property type="nucleotide sequence ID" value="NZ_JAFKCU010000002.1"/>
</dbReference>
<dbReference type="InterPro" id="IPR004360">
    <property type="entry name" value="Glyas_Fos-R_dOase_dom"/>
</dbReference>
<organism evidence="2 3">
    <name type="scientific">Algoriphagus pacificus</name>
    <dbReference type="NCBI Taxonomy" id="2811234"/>
    <lineage>
        <taxon>Bacteria</taxon>
        <taxon>Pseudomonadati</taxon>
        <taxon>Bacteroidota</taxon>
        <taxon>Cytophagia</taxon>
        <taxon>Cytophagales</taxon>
        <taxon>Cyclobacteriaceae</taxon>
        <taxon>Algoriphagus</taxon>
    </lineage>
</organism>
<gene>
    <name evidence="2" type="ORF">J0A69_07890</name>
</gene>
<feature type="domain" description="VOC" evidence="1">
    <location>
        <begin position="8"/>
        <end position="123"/>
    </location>
</feature>
<dbReference type="EMBL" id="JAFKCU010000002">
    <property type="protein sequence ID" value="MBN7815343.1"/>
    <property type="molecule type" value="Genomic_DNA"/>
</dbReference>
<dbReference type="PROSITE" id="PS51819">
    <property type="entry name" value="VOC"/>
    <property type="match status" value="1"/>
</dbReference>
<accession>A0ABS3CE38</accession>
<dbReference type="InterPro" id="IPR029068">
    <property type="entry name" value="Glyas_Bleomycin-R_OHBP_Dase"/>
</dbReference>
<evidence type="ECO:0000313" key="2">
    <source>
        <dbReference type="EMBL" id="MBN7815343.1"/>
    </source>
</evidence>
<keyword evidence="3" id="KW-1185">Reference proteome</keyword>
<comment type="caution">
    <text evidence="2">The sequence shown here is derived from an EMBL/GenBank/DDBJ whole genome shotgun (WGS) entry which is preliminary data.</text>
</comment>
<dbReference type="InterPro" id="IPR037523">
    <property type="entry name" value="VOC_core"/>
</dbReference>
<evidence type="ECO:0000313" key="3">
    <source>
        <dbReference type="Proteomes" id="UP000664480"/>
    </source>
</evidence>
<reference evidence="2 3" key="1">
    <citation type="submission" date="2021-03" db="EMBL/GenBank/DDBJ databases">
        <title>novel species isolated from a fishpond in China.</title>
        <authorList>
            <person name="Lu H."/>
            <person name="Cai Z."/>
        </authorList>
    </citation>
    <scope>NUCLEOTIDE SEQUENCE [LARGE SCALE GENOMIC DNA]</scope>
    <source>
        <strain evidence="2 3">YJ13C</strain>
    </source>
</reference>
<dbReference type="Pfam" id="PF00903">
    <property type="entry name" value="Glyoxalase"/>
    <property type="match status" value="1"/>
</dbReference>
<proteinExistence type="predicted"/>
<sequence length="225" mass="25690">MKKGRVMDILKLVLQSKNLDETQRFYQERLGFKLLFRNMNQVGFQVGSSELVFKKVSEESSPQYHFAFLIPSQSIELAFQWLNDRGVKMLIPDSGPIVHFENWKAKSVYFKDDQGNILEVICRMDLQNEIIGDFSTQNILCINEIGIVTDSPLETAEKIIADSGINYFPKGPKDSDFLALGEESGLLVISKEGRNWYPTQIPSTPCGLSFEIKVGDKTTWFELHR</sequence>
<evidence type="ECO:0000259" key="1">
    <source>
        <dbReference type="PROSITE" id="PS51819"/>
    </source>
</evidence>
<name>A0ABS3CE38_9BACT</name>
<dbReference type="Gene3D" id="3.10.180.10">
    <property type="entry name" value="2,3-Dihydroxybiphenyl 1,2-Dioxygenase, domain 1"/>
    <property type="match status" value="1"/>
</dbReference>
<dbReference type="Proteomes" id="UP000664480">
    <property type="component" value="Unassembled WGS sequence"/>
</dbReference>
<dbReference type="SUPFAM" id="SSF54593">
    <property type="entry name" value="Glyoxalase/Bleomycin resistance protein/Dihydroxybiphenyl dioxygenase"/>
    <property type="match status" value="1"/>
</dbReference>
<dbReference type="CDD" id="cd06587">
    <property type="entry name" value="VOC"/>
    <property type="match status" value="1"/>
</dbReference>